<organism evidence="1 2">
    <name type="scientific">Clostridium hominis</name>
    <dbReference type="NCBI Taxonomy" id="2763036"/>
    <lineage>
        <taxon>Bacteria</taxon>
        <taxon>Bacillati</taxon>
        <taxon>Bacillota</taxon>
        <taxon>Clostridia</taxon>
        <taxon>Eubacteriales</taxon>
        <taxon>Clostridiaceae</taxon>
        <taxon>Clostridium</taxon>
    </lineage>
</organism>
<protein>
    <submittedName>
        <fullName evidence="1">Xaa-His dipeptidase</fullName>
    </submittedName>
</protein>
<dbReference type="RefSeq" id="WP_186859818.1">
    <property type="nucleotide sequence ID" value="NZ_JACOOO010000015.1"/>
</dbReference>
<evidence type="ECO:0000313" key="2">
    <source>
        <dbReference type="Proteomes" id="UP000596929"/>
    </source>
</evidence>
<accession>A0ABR7DDV5</accession>
<reference evidence="1 2" key="1">
    <citation type="submission" date="2020-08" db="EMBL/GenBank/DDBJ databases">
        <title>Genome public.</title>
        <authorList>
            <person name="Liu C."/>
            <person name="Sun Q."/>
        </authorList>
    </citation>
    <scope>NUCLEOTIDE SEQUENCE [LARGE SCALE GENOMIC DNA]</scope>
    <source>
        <strain evidence="1 2">NSJ-6</strain>
    </source>
</reference>
<name>A0ABR7DDV5_9CLOT</name>
<dbReference type="Proteomes" id="UP000596929">
    <property type="component" value="Unassembled WGS sequence"/>
</dbReference>
<feature type="non-terminal residue" evidence="1">
    <location>
        <position position="1"/>
    </location>
</feature>
<dbReference type="EMBL" id="JACOOO010000015">
    <property type="protein sequence ID" value="MBC5628883.1"/>
    <property type="molecule type" value="Genomic_DNA"/>
</dbReference>
<sequence length="140" mass="16229">LKDGCKDKEIIEFLGISRSAWKAKKNNNSKLKQAIDEVKEARNEQVEDALFKCCTGYHYYEEVATKVKEEIQGDDGIVLVKEDVKISKVKKFARPDVVAQKYWLNNRKKASWKDDPNKVENDKKALKLKEKEVNSRIIEV</sequence>
<proteinExistence type="predicted"/>
<gene>
    <name evidence="1" type="ORF">H8S20_08265</name>
</gene>
<evidence type="ECO:0000313" key="1">
    <source>
        <dbReference type="EMBL" id="MBC5628883.1"/>
    </source>
</evidence>
<keyword evidence="2" id="KW-1185">Reference proteome</keyword>
<comment type="caution">
    <text evidence="1">The sequence shown here is derived from an EMBL/GenBank/DDBJ whole genome shotgun (WGS) entry which is preliminary data.</text>
</comment>